<keyword evidence="2" id="KW-1185">Reference proteome</keyword>
<name>A0ABQ2E408_9ACTN</name>
<dbReference type="RefSeq" id="WP_189107460.1">
    <property type="nucleotide sequence ID" value="NZ_BMMV01000006.1"/>
</dbReference>
<dbReference type="EMBL" id="BMMV01000006">
    <property type="protein sequence ID" value="GGJ92525.1"/>
    <property type="molecule type" value="Genomic_DNA"/>
</dbReference>
<sequence>MTQTSGAAPDVKPAATEPVLDIHLQMLVQLLGQELRSALPVILNVPGGVLSGDLISHEAWKAAWAQDLRKIAGEGARTMAIFPETVDQGVEEARGGAGPEGLPRWIHLRNATILTGSSAPVWLALWRARLADVSGWTLGRAAPDDHHDR</sequence>
<reference evidence="2" key="1">
    <citation type="journal article" date="2019" name="Int. J. Syst. Evol. Microbiol.">
        <title>The Global Catalogue of Microorganisms (GCM) 10K type strain sequencing project: providing services to taxonomists for standard genome sequencing and annotation.</title>
        <authorList>
            <consortium name="The Broad Institute Genomics Platform"/>
            <consortium name="The Broad Institute Genome Sequencing Center for Infectious Disease"/>
            <person name="Wu L."/>
            <person name="Ma J."/>
        </authorList>
    </citation>
    <scope>NUCLEOTIDE SEQUENCE [LARGE SCALE GENOMIC DNA]</scope>
    <source>
        <strain evidence="2">CGMCC 4.7275</strain>
    </source>
</reference>
<gene>
    <name evidence="1" type="ORF">GCM10011583_24980</name>
</gene>
<evidence type="ECO:0000313" key="2">
    <source>
        <dbReference type="Proteomes" id="UP000660265"/>
    </source>
</evidence>
<accession>A0ABQ2E408</accession>
<protein>
    <submittedName>
        <fullName evidence="1">Uncharacterized protein</fullName>
    </submittedName>
</protein>
<organism evidence="1 2">
    <name type="scientific">Streptomyces camponoticapitis</name>
    <dbReference type="NCBI Taxonomy" id="1616125"/>
    <lineage>
        <taxon>Bacteria</taxon>
        <taxon>Bacillati</taxon>
        <taxon>Actinomycetota</taxon>
        <taxon>Actinomycetes</taxon>
        <taxon>Kitasatosporales</taxon>
        <taxon>Streptomycetaceae</taxon>
        <taxon>Streptomyces</taxon>
    </lineage>
</organism>
<dbReference type="Proteomes" id="UP000660265">
    <property type="component" value="Unassembled WGS sequence"/>
</dbReference>
<proteinExistence type="predicted"/>
<comment type="caution">
    <text evidence="1">The sequence shown here is derived from an EMBL/GenBank/DDBJ whole genome shotgun (WGS) entry which is preliminary data.</text>
</comment>
<evidence type="ECO:0000313" key="1">
    <source>
        <dbReference type="EMBL" id="GGJ92525.1"/>
    </source>
</evidence>